<dbReference type="PATRIC" id="fig|267850.7.peg.2496"/>
<dbReference type="HAMAP" id="MF_00688">
    <property type="entry name" value="Leu_Phe_trans"/>
    <property type="match status" value="1"/>
</dbReference>
<organism evidence="16 17">
    <name type="scientific">Nitrincola lacisaponensis</name>
    <dbReference type="NCBI Taxonomy" id="267850"/>
    <lineage>
        <taxon>Bacteria</taxon>
        <taxon>Pseudomonadati</taxon>
        <taxon>Pseudomonadota</taxon>
        <taxon>Gammaproteobacteria</taxon>
        <taxon>Oceanospirillales</taxon>
        <taxon>Oceanospirillaceae</taxon>
        <taxon>Nitrincola</taxon>
    </lineage>
</organism>
<evidence type="ECO:0000313" key="17">
    <source>
        <dbReference type="Proteomes" id="UP000027318"/>
    </source>
</evidence>
<dbReference type="FunFam" id="3.40.630.70:FF:000001">
    <property type="entry name" value="Leucyl/phenylalanyl-tRNA--protein transferase"/>
    <property type="match status" value="1"/>
</dbReference>
<evidence type="ECO:0000256" key="13">
    <source>
        <dbReference type="ARBA" id="ARBA00077165"/>
    </source>
</evidence>
<evidence type="ECO:0000256" key="9">
    <source>
        <dbReference type="ARBA" id="ARBA00061535"/>
    </source>
</evidence>
<dbReference type="GO" id="GO:0008914">
    <property type="term" value="F:leucyl-tRNA--protein transferase activity"/>
    <property type="evidence" value="ECO:0007669"/>
    <property type="project" value="UniProtKB-UniRule"/>
</dbReference>
<evidence type="ECO:0000256" key="3">
    <source>
        <dbReference type="ARBA" id="ARBA00022679"/>
    </source>
</evidence>
<name>A0A063Y132_9GAMM</name>
<dbReference type="PANTHER" id="PTHR30098:SF2">
    <property type="entry name" value="LEUCYL_PHENYLALANYL-TRNA--PROTEIN TRANSFERASE"/>
    <property type="match status" value="1"/>
</dbReference>
<dbReference type="GO" id="GO:0005737">
    <property type="term" value="C:cytoplasm"/>
    <property type="evidence" value="ECO:0007669"/>
    <property type="project" value="UniProtKB-SubCell"/>
</dbReference>
<evidence type="ECO:0000256" key="11">
    <source>
        <dbReference type="ARBA" id="ARBA00074372"/>
    </source>
</evidence>
<dbReference type="Pfam" id="PF03588">
    <property type="entry name" value="Leu_Phe_trans"/>
    <property type="match status" value="1"/>
</dbReference>
<sequence>MITWLDHANTPFPPVEQALAQPDGLLAAGGGLSPERLLSAYRQGIFPWYNPGEPVLWWSPDPRCVMRPQDLHISRSLRKQLLNSDYQVTFDRAFSQVMQACAAPRSYQSGTWISSEIITAYIRLHRLGVAHSVEVWQDDTLIGGLYGLGIGSLFFGESMFSRRDNASKIAFSFLCVQLAEWRFNLIDCQVYNSHLESLGASMMPRKEFVALLSRHLDDPEPTEWQFTVDAQQVAGKRI</sequence>
<dbReference type="Gene3D" id="3.30.70.3550">
    <property type="entry name" value="Leucyl/phenylalanyl-tRNA-protein transferase, N-terminal domain"/>
    <property type="match status" value="1"/>
</dbReference>
<keyword evidence="2 15" id="KW-0963">Cytoplasm</keyword>
<protein>
    <recommendedName>
        <fullName evidence="11 15">Leucyl/phenylalanyl-tRNA--protein transferase</fullName>
        <ecNumber evidence="10 15">2.3.2.6</ecNumber>
    </recommendedName>
    <alternativeName>
        <fullName evidence="12 15">L/F-transferase</fullName>
    </alternativeName>
    <alternativeName>
        <fullName evidence="13 15">Leucyltransferase</fullName>
    </alternativeName>
    <alternativeName>
        <fullName evidence="14 15">Phenyalanyltransferase</fullName>
    </alternativeName>
</protein>
<dbReference type="PANTHER" id="PTHR30098">
    <property type="entry name" value="LEUCYL/PHENYLALANYL-TRNA--PROTEIN TRANSFERASE"/>
    <property type="match status" value="1"/>
</dbReference>
<accession>A0A063Y132</accession>
<evidence type="ECO:0000256" key="14">
    <source>
        <dbReference type="ARBA" id="ARBA00083640"/>
    </source>
</evidence>
<comment type="subcellular location">
    <subcellularLocation>
        <location evidence="1 15">Cytoplasm</location>
    </subcellularLocation>
</comment>
<dbReference type="Gene3D" id="3.40.630.70">
    <property type="entry name" value="Leucyl/phenylalanyl-tRNA-protein transferase, C-terminal domain"/>
    <property type="match status" value="1"/>
</dbReference>
<dbReference type="STRING" id="267850.ADINL_2528"/>
<dbReference type="EC" id="2.3.2.6" evidence="10 15"/>
<evidence type="ECO:0000313" key="16">
    <source>
        <dbReference type="EMBL" id="KDE39399.1"/>
    </source>
</evidence>
<keyword evidence="3 15" id="KW-0808">Transferase</keyword>
<dbReference type="FunFam" id="3.30.70.3550:FF:000001">
    <property type="entry name" value="Leucyl/phenylalanyl-tRNA--protein transferase"/>
    <property type="match status" value="1"/>
</dbReference>
<evidence type="ECO:0000256" key="15">
    <source>
        <dbReference type="HAMAP-Rule" id="MF_00688"/>
    </source>
</evidence>
<evidence type="ECO:0000256" key="2">
    <source>
        <dbReference type="ARBA" id="ARBA00022490"/>
    </source>
</evidence>
<evidence type="ECO:0000256" key="1">
    <source>
        <dbReference type="ARBA" id="ARBA00004496"/>
    </source>
</evidence>
<comment type="function">
    <text evidence="8 15">Functions in the N-end rule pathway of protein degradation where it conjugates Leu, Phe and, less efficiently, Met from aminoacyl-tRNAs to the N-termini of proteins containing an N-terminal arginine or lysine.</text>
</comment>
<dbReference type="OrthoDB" id="9790282at2"/>
<dbReference type="RefSeq" id="WP_036548448.1">
    <property type="nucleotide sequence ID" value="NZ_JBKBNO010000002.1"/>
</dbReference>
<dbReference type="EMBL" id="JMSZ01000032">
    <property type="protein sequence ID" value="KDE39399.1"/>
    <property type="molecule type" value="Genomic_DNA"/>
</dbReference>
<evidence type="ECO:0000256" key="10">
    <source>
        <dbReference type="ARBA" id="ARBA00066767"/>
    </source>
</evidence>
<comment type="catalytic activity">
    <reaction evidence="7 15">
        <text>N-terminal L-lysyl-[protein] + L-leucyl-tRNA(Leu) = N-terminal L-leucyl-L-lysyl-[protein] + tRNA(Leu) + H(+)</text>
        <dbReference type="Rhea" id="RHEA:12340"/>
        <dbReference type="Rhea" id="RHEA-COMP:9613"/>
        <dbReference type="Rhea" id="RHEA-COMP:9622"/>
        <dbReference type="Rhea" id="RHEA-COMP:12670"/>
        <dbReference type="Rhea" id="RHEA-COMP:12671"/>
        <dbReference type="ChEBI" id="CHEBI:15378"/>
        <dbReference type="ChEBI" id="CHEBI:65249"/>
        <dbReference type="ChEBI" id="CHEBI:78442"/>
        <dbReference type="ChEBI" id="CHEBI:78494"/>
        <dbReference type="ChEBI" id="CHEBI:133043"/>
        <dbReference type="EC" id="2.3.2.6"/>
    </reaction>
</comment>
<dbReference type="AlphaFoldDB" id="A0A063Y132"/>
<dbReference type="SUPFAM" id="SSF55729">
    <property type="entry name" value="Acyl-CoA N-acyltransferases (Nat)"/>
    <property type="match status" value="1"/>
</dbReference>
<dbReference type="GO" id="GO:0030163">
    <property type="term" value="P:protein catabolic process"/>
    <property type="evidence" value="ECO:0007669"/>
    <property type="project" value="UniProtKB-UniRule"/>
</dbReference>
<proteinExistence type="inferred from homology"/>
<dbReference type="InterPro" id="IPR042203">
    <property type="entry name" value="Leu/Phe-tRNA_Trfase_C"/>
</dbReference>
<dbReference type="NCBIfam" id="TIGR00667">
    <property type="entry name" value="aat"/>
    <property type="match status" value="1"/>
</dbReference>
<evidence type="ECO:0000256" key="5">
    <source>
        <dbReference type="ARBA" id="ARBA00050607"/>
    </source>
</evidence>
<gene>
    <name evidence="15" type="primary">aat</name>
    <name evidence="16" type="ORF">ADINL_2528</name>
</gene>
<dbReference type="InterPro" id="IPR004616">
    <property type="entry name" value="Leu/Phe-tRNA_Trfase"/>
</dbReference>
<comment type="similarity">
    <text evidence="9 15">Belongs to the L/F-transferase family.</text>
</comment>
<evidence type="ECO:0000256" key="6">
    <source>
        <dbReference type="ARBA" id="ARBA00050652"/>
    </source>
</evidence>
<comment type="catalytic activity">
    <reaction evidence="6 15">
        <text>N-terminal L-arginyl-[protein] + L-leucyl-tRNA(Leu) = N-terminal L-leucyl-L-arginyl-[protein] + tRNA(Leu) + H(+)</text>
        <dbReference type="Rhea" id="RHEA:50416"/>
        <dbReference type="Rhea" id="RHEA-COMP:9613"/>
        <dbReference type="Rhea" id="RHEA-COMP:9622"/>
        <dbReference type="Rhea" id="RHEA-COMP:12672"/>
        <dbReference type="Rhea" id="RHEA-COMP:12673"/>
        <dbReference type="ChEBI" id="CHEBI:15378"/>
        <dbReference type="ChEBI" id="CHEBI:64719"/>
        <dbReference type="ChEBI" id="CHEBI:78442"/>
        <dbReference type="ChEBI" id="CHEBI:78494"/>
        <dbReference type="ChEBI" id="CHEBI:133044"/>
        <dbReference type="EC" id="2.3.2.6"/>
    </reaction>
</comment>
<reference evidence="16 17" key="1">
    <citation type="journal article" date="2005" name="Int. J. Syst. Evol. Microbiol.">
        <title>Nitrincola lacisaponensis gen. nov., sp. nov., a novel alkaliphilic bacterium isolated from an alkaline, saline lake.</title>
        <authorList>
            <person name="Dimitriu P.A."/>
            <person name="Shukla S.K."/>
            <person name="Conradt J."/>
            <person name="Marquez M.C."/>
            <person name="Ventosa A."/>
            <person name="Maglia A."/>
            <person name="Peyton B.M."/>
            <person name="Pinkart H.C."/>
            <person name="Mormile M.R."/>
        </authorList>
    </citation>
    <scope>NUCLEOTIDE SEQUENCE [LARGE SCALE GENOMIC DNA]</scope>
    <source>
        <strain evidence="16 17">4CA</strain>
    </source>
</reference>
<evidence type="ECO:0000256" key="7">
    <source>
        <dbReference type="ARBA" id="ARBA00051538"/>
    </source>
</evidence>
<dbReference type="InterPro" id="IPR042221">
    <property type="entry name" value="Leu/Phe-tRNA_Trfase_N"/>
</dbReference>
<keyword evidence="17" id="KW-1185">Reference proteome</keyword>
<comment type="catalytic activity">
    <reaction evidence="5 15">
        <text>L-phenylalanyl-tRNA(Phe) + an N-terminal L-alpha-aminoacyl-[protein] = an N-terminal L-phenylalanyl-L-alpha-aminoacyl-[protein] + tRNA(Phe)</text>
        <dbReference type="Rhea" id="RHEA:43632"/>
        <dbReference type="Rhea" id="RHEA-COMP:9668"/>
        <dbReference type="Rhea" id="RHEA-COMP:9699"/>
        <dbReference type="Rhea" id="RHEA-COMP:10636"/>
        <dbReference type="Rhea" id="RHEA-COMP:10637"/>
        <dbReference type="ChEBI" id="CHEBI:78442"/>
        <dbReference type="ChEBI" id="CHEBI:78531"/>
        <dbReference type="ChEBI" id="CHEBI:78597"/>
        <dbReference type="ChEBI" id="CHEBI:83561"/>
        <dbReference type="EC" id="2.3.2.6"/>
    </reaction>
</comment>
<dbReference type="Proteomes" id="UP000027318">
    <property type="component" value="Unassembled WGS sequence"/>
</dbReference>
<evidence type="ECO:0000256" key="4">
    <source>
        <dbReference type="ARBA" id="ARBA00023315"/>
    </source>
</evidence>
<comment type="caution">
    <text evidence="16">The sequence shown here is derived from an EMBL/GenBank/DDBJ whole genome shotgun (WGS) entry which is preliminary data.</text>
</comment>
<evidence type="ECO:0000256" key="8">
    <source>
        <dbReference type="ARBA" id="ARBA00054043"/>
    </source>
</evidence>
<dbReference type="InterPro" id="IPR016181">
    <property type="entry name" value="Acyl_CoA_acyltransferase"/>
</dbReference>
<evidence type="ECO:0000256" key="12">
    <source>
        <dbReference type="ARBA" id="ARBA00077136"/>
    </source>
</evidence>
<keyword evidence="4 15" id="KW-0012">Acyltransferase</keyword>